<keyword evidence="1" id="KW-0472">Membrane</keyword>
<protein>
    <submittedName>
        <fullName evidence="2">Uncharacterized protein</fullName>
    </submittedName>
</protein>
<keyword evidence="3" id="KW-1185">Reference proteome</keyword>
<name>A0ABT6UDK8_9GAMM</name>
<feature type="transmembrane region" description="Helical" evidence="1">
    <location>
        <begin position="91"/>
        <end position="109"/>
    </location>
</feature>
<keyword evidence="1" id="KW-1133">Transmembrane helix</keyword>
<accession>A0ABT6UDK8</accession>
<evidence type="ECO:0000313" key="3">
    <source>
        <dbReference type="Proteomes" id="UP001159075"/>
    </source>
</evidence>
<sequence length="159" mass="17623">MNQINKNNFTSANNLAGLAFFMSKLTIMACLSLGITLGIIFLFVLMTIEGVSNYANPWALSIAFALWASAILLDIKTVYVTGSITNEHVKSWMISIAAAFLIFGIYQTFPSSLFQNDDMLKLLNTLMPTLANVMLVIASFFPLVLSLCETYERNSDRQS</sequence>
<organism evidence="2 3">
    <name type="scientific">Shewanella xiamenensis</name>
    <dbReference type="NCBI Taxonomy" id="332186"/>
    <lineage>
        <taxon>Bacteria</taxon>
        <taxon>Pseudomonadati</taxon>
        <taxon>Pseudomonadota</taxon>
        <taxon>Gammaproteobacteria</taxon>
        <taxon>Alteromonadales</taxon>
        <taxon>Shewanellaceae</taxon>
        <taxon>Shewanella</taxon>
    </lineage>
</organism>
<evidence type="ECO:0000313" key="2">
    <source>
        <dbReference type="EMBL" id="MDI5832553.1"/>
    </source>
</evidence>
<evidence type="ECO:0000256" key="1">
    <source>
        <dbReference type="SAM" id="Phobius"/>
    </source>
</evidence>
<feature type="transmembrane region" description="Helical" evidence="1">
    <location>
        <begin position="58"/>
        <end position="79"/>
    </location>
</feature>
<dbReference type="EMBL" id="JAOTLW010000013">
    <property type="protein sequence ID" value="MDI5832553.1"/>
    <property type="molecule type" value="Genomic_DNA"/>
</dbReference>
<feature type="transmembrane region" description="Helical" evidence="1">
    <location>
        <begin position="129"/>
        <end position="148"/>
    </location>
</feature>
<gene>
    <name evidence="2" type="ORF">ODY93_13320</name>
</gene>
<proteinExistence type="predicted"/>
<feature type="transmembrane region" description="Helical" evidence="1">
    <location>
        <begin position="25"/>
        <end position="46"/>
    </location>
</feature>
<dbReference type="RefSeq" id="WP_282679520.1">
    <property type="nucleotide sequence ID" value="NZ_JAOTLW010000013.1"/>
</dbReference>
<comment type="caution">
    <text evidence="2">The sequence shown here is derived from an EMBL/GenBank/DDBJ whole genome shotgun (WGS) entry which is preliminary data.</text>
</comment>
<reference evidence="2 3" key="1">
    <citation type="submission" date="2022-09" db="EMBL/GenBank/DDBJ databases">
        <title>The outer-membrane cytochrome OmcA is essential for infection of Shewanella oneidensis by a zebrafish-associated bacteriophage.</title>
        <authorList>
            <person name="Grenfell A.W."/>
            <person name="Intile P."/>
            <person name="Mcfarlane J."/>
            <person name="Leung D."/>
            <person name="Abdalla K."/>
            <person name="Wold M."/>
            <person name="Kees E."/>
            <person name="Gralnick J."/>
        </authorList>
    </citation>
    <scope>NUCLEOTIDE SEQUENCE [LARGE SCALE GENOMIC DNA]</scope>
    <source>
        <strain evidence="2 3">NF-5</strain>
    </source>
</reference>
<dbReference type="Proteomes" id="UP001159075">
    <property type="component" value="Unassembled WGS sequence"/>
</dbReference>
<keyword evidence="1" id="KW-0812">Transmembrane</keyword>